<name>G0N549_CAEBE</name>
<protein>
    <submittedName>
        <fullName evidence="3">Uncharacterized protein</fullName>
    </submittedName>
</protein>
<dbReference type="EMBL" id="GL379839">
    <property type="protein sequence ID" value="EGT52930.1"/>
    <property type="molecule type" value="Genomic_DNA"/>
</dbReference>
<dbReference type="InParanoid" id="G0N549"/>
<sequence>MDAVELEQHIKDVHARFFMVIMMGLHCVFISSSFLSLTLFVFFAGYLYQGILIYERAVNEGYVHPDIGTRGMFHETGVDQDPAMPPLPEEQMPREPDE</sequence>
<reference evidence="4" key="1">
    <citation type="submission" date="2011-07" db="EMBL/GenBank/DDBJ databases">
        <authorList>
            <consortium name="Caenorhabditis brenneri Sequencing and Analysis Consortium"/>
            <person name="Wilson R.K."/>
        </authorList>
    </citation>
    <scope>NUCLEOTIDE SEQUENCE [LARGE SCALE GENOMIC DNA]</scope>
    <source>
        <strain evidence="4">PB2801</strain>
    </source>
</reference>
<proteinExistence type="predicted"/>
<organism evidence="4">
    <name type="scientific">Caenorhabditis brenneri</name>
    <name type="common">Nematode worm</name>
    <dbReference type="NCBI Taxonomy" id="135651"/>
    <lineage>
        <taxon>Eukaryota</taxon>
        <taxon>Metazoa</taxon>
        <taxon>Ecdysozoa</taxon>
        <taxon>Nematoda</taxon>
        <taxon>Chromadorea</taxon>
        <taxon>Rhabditida</taxon>
        <taxon>Rhabditina</taxon>
        <taxon>Rhabditomorpha</taxon>
        <taxon>Rhabditoidea</taxon>
        <taxon>Rhabditidae</taxon>
        <taxon>Peloderinae</taxon>
        <taxon>Caenorhabditis</taxon>
    </lineage>
</organism>
<evidence type="ECO:0000313" key="3">
    <source>
        <dbReference type="EMBL" id="EGT52930.1"/>
    </source>
</evidence>
<keyword evidence="2" id="KW-1133">Transmembrane helix</keyword>
<keyword evidence="2" id="KW-0812">Transmembrane</keyword>
<dbReference type="HOGENOM" id="CLU_2335490_0_0_1"/>
<evidence type="ECO:0000256" key="2">
    <source>
        <dbReference type="SAM" id="Phobius"/>
    </source>
</evidence>
<gene>
    <name evidence="3" type="ORF">CAEBREN_01661</name>
</gene>
<dbReference type="Proteomes" id="UP000008068">
    <property type="component" value="Unassembled WGS sequence"/>
</dbReference>
<evidence type="ECO:0000313" key="4">
    <source>
        <dbReference type="Proteomes" id="UP000008068"/>
    </source>
</evidence>
<evidence type="ECO:0000256" key="1">
    <source>
        <dbReference type="SAM" id="MobiDB-lite"/>
    </source>
</evidence>
<dbReference type="AlphaFoldDB" id="G0N549"/>
<keyword evidence="4" id="KW-1185">Reference proteome</keyword>
<feature type="region of interest" description="Disordered" evidence="1">
    <location>
        <begin position="73"/>
        <end position="98"/>
    </location>
</feature>
<keyword evidence="2" id="KW-0472">Membrane</keyword>
<feature type="transmembrane region" description="Helical" evidence="2">
    <location>
        <begin position="20"/>
        <end position="48"/>
    </location>
</feature>
<accession>G0N549</accession>